<evidence type="ECO:0000313" key="2">
    <source>
        <dbReference type="EMBL" id="QJA89126.1"/>
    </source>
</evidence>
<protein>
    <recommendedName>
        <fullName evidence="3">PD-(D/E)XK nuclease superfamily protein</fullName>
    </recommendedName>
</protein>
<name>A0A6M3JT91_9ZZZZ</name>
<evidence type="ECO:0000313" key="1">
    <source>
        <dbReference type="EMBL" id="QJA71947.1"/>
    </source>
</evidence>
<accession>A0A6M3JT91</accession>
<dbReference type="EMBL" id="MT141912">
    <property type="protein sequence ID" value="QJA71947.1"/>
    <property type="molecule type" value="Genomic_DNA"/>
</dbReference>
<reference evidence="1" key="1">
    <citation type="submission" date="2020-03" db="EMBL/GenBank/DDBJ databases">
        <title>The deep terrestrial virosphere.</title>
        <authorList>
            <person name="Holmfeldt K."/>
            <person name="Nilsson E."/>
            <person name="Simone D."/>
            <person name="Lopez-Fernandez M."/>
            <person name="Wu X."/>
            <person name="de Brujin I."/>
            <person name="Lundin D."/>
            <person name="Andersson A."/>
            <person name="Bertilsson S."/>
            <person name="Dopson M."/>
        </authorList>
    </citation>
    <scope>NUCLEOTIDE SEQUENCE</scope>
    <source>
        <strain evidence="1">MM415A02969</strain>
        <strain evidence="2">MM415B02607</strain>
    </source>
</reference>
<organism evidence="1">
    <name type="scientific">viral metagenome</name>
    <dbReference type="NCBI Taxonomy" id="1070528"/>
    <lineage>
        <taxon>unclassified sequences</taxon>
        <taxon>metagenomes</taxon>
        <taxon>organismal metagenomes</taxon>
    </lineage>
</organism>
<dbReference type="AlphaFoldDB" id="A0A6M3JT91"/>
<evidence type="ECO:0008006" key="3">
    <source>
        <dbReference type="Google" id="ProtNLM"/>
    </source>
</evidence>
<sequence>MKTDTQLRSEGPPLIYDNTMLQEFAKCKRRFYWFSRGLTNLVEPAYFTWGRAWGAGVNRWHELQGEEDYLPRLAEAIASTQIEWEKSSPVEKGNDTLLNLEETLKNYSKIYGEEEPWEMLYKRGELGFTIPIPGTFVSYGGAMDSAINWSGYGKMPREDKSTGAYINDSYMDQWNFSSQVKGYLWAFKQLVDSSCEGVYMNIASKRNRKEPELQFRREYIRISDWELAHFVREVIEMIDDIRYEWDRWVWTKTAMRDPIVCAGGAGRSACLYKRLCTLELEPWEMDGKFEFSSEFAWRDEWKPWEREGENE</sequence>
<dbReference type="EMBL" id="MT142824">
    <property type="protein sequence ID" value="QJA89126.1"/>
    <property type="molecule type" value="Genomic_DNA"/>
</dbReference>
<gene>
    <name evidence="1" type="ORF">MM415A02969_0015</name>
    <name evidence="2" type="ORF">MM415B02607_0020</name>
</gene>
<proteinExistence type="predicted"/>